<dbReference type="GO" id="GO:0004427">
    <property type="term" value="F:inorganic diphosphate phosphatase activity"/>
    <property type="evidence" value="ECO:0007669"/>
    <property type="project" value="UniProtKB-EC"/>
</dbReference>
<organism evidence="3 11">
    <name type="scientific">Blautia obeum</name>
    <dbReference type="NCBI Taxonomy" id="40520"/>
    <lineage>
        <taxon>Bacteria</taxon>
        <taxon>Bacillati</taxon>
        <taxon>Bacillota</taxon>
        <taxon>Clostridia</taxon>
        <taxon>Lachnospirales</taxon>
        <taxon>Lachnospiraceae</taxon>
        <taxon>Blautia</taxon>
    </lineage>
</organism>
<evidence type="ECO:0000313" key="6">
    <source>
        <dbReference type="EMBL" id="RHE12517.1"/>
    </source>
</evidence>
<evidence type="ECO:0000313" key="9">
    <source>
        <dbReference type="EMBL" id="VUX16004.1"/>
    </source>
</evidence>
<dbReference type="EMBL" id="CABHNB010000038">
    <property type="protein sequence ID" value="VUX16004.1"/>
    <property type="molecule type" value="Genomic_DNA"/>
</dbReference>
<dbReference type="EMBL" id="QRJH01000006">
    <property type="protein sequence ID" value="RHH17439.1"/>
    <property type="molecule type" value="Genomic_DNA"/>
</dbReference>
<dbReference type="EMBL" id="CYZD01000005">
    <property type="protein sequence ID" value="CUO03967.1"/>
    <property type="molecule type" value="Genomic_DNA"/>
</dbReference>
<evidence type="ECO:0000313" key="4">
    <source>
        <dbReference type="EMBL" id="RGN03822.1"/>
    </source>
</evidence>
<accession>A0A174QDK7</accession>
<evidence type="ECO:0000313" key="12">
    <source>
        <dbReference type="Proteomes" id="UP000261222"/>
    </source>
</evidence>
<dbReference type="EC" id="3.6.1.1" evidence="3"/>
<dbReference type="InterPro" id="IPR011551">
    <property type="entry name" value="NTP_PyrPHydrolase_MazG"/>
</dbReference>
<name>A0A174QDK7_9FIRM</name>
<dbReference type="Proteomes" id="UP000095409">
    <property type="component" value="Unassembled WGS sequence"/>
</dbReference>
<protein>
    <submittedName>
        <fullName evidence="3">Nucleoside triphosphate pyrophosphohydrolase/pyrophosphatase MazG</fullName>
        <ecNumber evidence="3">3.6.1.1</ecNumber>
    </submittedName>
    <submittedName>
        <fullName evidence="4">Nucleotide pyrophosphohydrolase</fullName>
    </submittedName>
</protein>
<evidence type="ECO:0000259" key="1">
    <source>
        <dbReference type="Pfam" id="PF03819"/>
    </source>
</evidence>
<evidence type="ECO:0000313" key="14">
    <source>
        <dbReference type="Proteomes" id="UP000284024"/>
    </source>
</evidence>
<dbReference type="GO" id="GO:0046081">
    <property type="term" value="P:dUTP catabolic process"/>
    <property type="evidence" value="ECO:0007669"/>
    <property type="project" value="TreeGrafter"/>
</dbReference>
<dbReference type="CDD" id="cd11528">
    <property type="entry name" value="NTP-PPase_MazG_Nterm"/>
    <property type="match status" value="1"/>
</dbReference>
<dbReference type="GO" id="GO:0047429">
    <property type="term" value="F:nucleoside triphosphate diphosphatase activity"/>
    <property type="evidence" value="ECO:0007669"/>
    <property type="project" value="TreeGrafter"/>
</dbReference>
<dbReference type="Pfam" id="PF03819">
    <property type="entry name" value="MazG"/>
    <property type="match status" value="1"/>
</dbReference>
<dbReference type="AlphaFoldDB" id="A0A174QDK7"/>
<keyword evidence="3" id="KW-0378">Hydrolase</keyword>
<dbReference type="PANTHER" id="PTHR30522:SF0">
    <property type="entry name" value="NUCLEOSIDE TRIPHOSPHATE PYROPHOSPHOHYDROLASE"/>
    <property type="match status" value="1"/>
</dbReference>
<evidence type="ECO:0000313" key="2">
    <source>
        <dbReference type="EMBL" id="CUO03967.1"/>
    </source>
</evidence>
<dbReference type="PANTHER" id="PTHR30522">
    <property type="entry name" value="NUCLEOSIDE TRIPHOSPHATE PYROPHOSPHOHYDROLASE"/>
    <property type="match status" value="1"/>
</dbReference>
<evidence type="ECO:0000313" key="17">
    <source>
        <dbReference type="Proteomes" id="UP000409147"/>
    </source>
</evidence>
<dbReference type="Proteomes" id="UP000409147">
    <property type="component" value="Unassembled WGS sequence"/>
</dbReference>
<dbReference type="GO" id="GO:0046047">
    <property type="term" value="P:TTP catabolic process"/>
    <property type="evidence" value="ECO:0007669"/>
    <property type="project" value="TreeGrafter"/>
</dbReference>
<proteinExistence type="predicted"/>
<reference evidence="9 17" key="3">
    <citation type="submission" date="2019-07" db="EMBL/GenBank/DDBJ databases">
        <authorList>
            <person name="Hibberd C M."/>
            <person name="Gehrig L. J."/>
            <person name="Chang H.-W."/>
            <person name="Venkatesh S."/>
        </authorList>
    </citation>
    <scope>NUCLEOTIDE SEQUENCE [LARGE SCALE GENOMIC DNA]</scope>
    <source>
        <strain evidence="9">Ruminococcus_obeum_SSTS_Bg7063</strain>
    </source>
</reference>
<evidence type="ECO:0000313" key="15">
    <source>
        <dbReference type="Proteomes" id="UP000284267"/>
    </source>
</evidence>
<keyword evidence="17" id="KW-1185">Reference proteome</keyword>
<dbReference type="GO" id="GO:0046076">
    <property type="term" value="P:dTTP catabolic process"/>
    <property type="evidence" value="ECO:0007669"/>
    <property type="project" value="TreeGrafter"/>
</dbReference>
<dbReference type="Proteomes" id="UP000265828">
    <property type="component" value="Unassembled WGS sequence"/>
</dbReference>
<dbReference type="Proteomes" id="UP000095413">
    <property type="component" value="Unassembled WGS sequence"/>
</dbReference>
<dbReference type="RefSeq" id="WP_005428679.1">
    <property type="nucleotide sequence ID" value="NZ_CABHNB010000038.1"/>
</dbReference>
<sequence length="133" mass="15554">MREFDDFMEIVRKIRRNCPWDSVQTHESLKKYLLEESNEVLEGIDRLSKENDSTNLCEELGDVLFQVALHSVIAEEEGLFTVEDVIRDVSSKMKFRHPKIFSPEDKQLAGLSWEELKQLEKATEEEPEKAEKP</sequence>
<dbReference type="GO" id="GO:0006203">
    <property type="term" value="P:dGTP catabolic process"/>
    <property type="evidence" value="ECO:0007669"/>
    <property type="project" value="TreeGrafter"/>
</dbReference>
<dbReference type="GO" id="GO:0046052">
    <property type="term" value="P:UTP catabolic process"/>
    <property type="evidence" value="ECO:0007669"/>
    <property type="project" value="TreeGrafter"/>
</dbReference>
<evidence type="ECO:0000313" key="7">
    <source>
        <dbReference type="EMBL" id="RHH17439.1"/>
    </source>
</evidence>
<dbReference type="EMBL" id="CZBA01000013">
    <property type="protein sequence ID" value="CUP70051.1"/>
    <property type="molecule type" value="Genomic_DNA"/>
</dbReference>
<dbReference type="InterPro" id="IPR048015">
    <property type="entry name" value="NTP-PPase_MazG-like_N"/>
</dbReference>
<evidence type="ECO:0000313" key="5">
    <source>
        <dbReference type="EMBL" id="RGV63467.1"/>
    </source>
</evidence>
<dbReference type="GO" id="GO:0046061">
    <property type="term" value="P:dATP catabolic process"/>
    <property type="evidence" value="ECO:0007669"/>
    <property type="project" value="TreeGrafter"/>
</dbReference>
<dbReference type="EMBL" id="QSJW01000005">
    <property type="protein sequence ID" value="RHE12517.1"/>
    <property type="molecule type" value="Genomic_DNA"/>
</dbReference>
<dbReference type="Proteomes" id="UP000284644">
    <property type="component" value="Unassembled WGS sequence"/>
</dbReference>
<dbReference type="Gene3D" id="1.10.287.1080">
    <property type="entry name" value="MazG-like"/>
    <property type="match status" value="1"/>
</dbReference>
<dbReference type="OrthoDB" id="9808939at2"/>
<reference evidence="10 11" key="1">
    <citation type="submission" date="2015-09" db="EMBL/GenBank/DDBJ databases">
        <authorList>
            <consortium name="Pathogen Informatics"/>
        </authorList>
    </citation>
    <scope>NUCLEOTIDE SEQUENCE [LARGE SCALE GENOMIC DNA]</scope>
    <source>
        <strain evidence="2 10">2789STDY5608837</strain>
        <strain evidence="3 11">2789STDY5834921</strain>
    </source>
</reference>
<dbReference type="EMBL" id="QSUB01000005">
    <property type="protein sequence ID" value="RGN03822.1"/>
    <property type="molecule type" value="Genomic_DNA"/>
</dbReference>
<feature type="domain" description="NTP pyrophosphohydrolase MazG-like" evidence="1">
    <location>
        <begin position="24"/>
        <end position="101"/>
    </location>
</feature>
<dbReference type="Proteomes" id="UP000261222">
    <property type="component" value="Unassembled WGS sequence"/>
</dbReference>
<evidence type="ECO:0000313" key="3">
    <source>
        <dbReference type="EMBL" id="CUP70051.1"/>
    </source>
</evidence>
<evidence type="ECO:0000313" key="8">
    <source>
        <dbReference type="EMBL" id="RHK92869.1"/>
    </source>
</evidence>
<evidence type="ECO:0000313" key="13">
    <source>
        <dbReference type="Proteomes" id="UP000265828"/>
    </source>
</evidence>
<dbReference type="GeneID" id="87803111"/>
<dbReference type="SUPFAM" id="SSF101386">
    <property type="entry name" value="all-alpha NTP pyrophosphatases"/>
    <property type="match status" value="1"/>
</dbReference>
<evidence type="ECO:0000313" key="10">
    <source>
        <dbReference type="Proteomes" id="UP000095409"/>
    </source>
</evidence>
<gene>
    <name evidence="3" type="primary">mazG</name>
    <name evidence="8" type="ORF">DW040_15640</name>
    <name evidence="7" type="ORF">DW222_12270</name>
    <name evidence="6" type="ORF">DW767_09205</name>
    <name evidence="5" type="ORF">DWW07_10145</name>
    <name evidence="4" type="ORF">DXB81_11790</name>
    <name evidence="2" type="ORF">ERS852394_01356</name>
    <name evidence="3" type="ORF">ERS852533_02236</name>
    <name evidence="9" type="ORF">ROSSTS7063_02537</name>
</gene>
<evidence type="ECO:0000313" key="16">
    <source>
        <dbReference type="Proteomes" id="UP000284644"/>
    </source>
</evidence>
<reference evidence="12 13" key="2">
    <citation type="submission" date="2018-08" db="EMBL/GenBank/DDBJ databases">
        <title>A genome reference for cultivated species of the human gut microbiota.</title>
        <authorList>
            <person name="Zou Y."/>
            <person name="Xue W."/>
            <person name="Luo G."/>
        </authorList>
    </citation>
    <scope>NUCLEOTIDE SEQUENCE [LARGE SCALE GENOMIC DNA]</scope>
    <source>
        <strain evidence="5 13">AF14-23</strain>
        <strain evidence="8 15">AF39-4</strain>
        <strain evidence="7 14">AM18-2AC</strain>
        <strain evidence="6 16">AM29-25AC</strain>
        <strain evidence="4 12">OM06-11AA</strain>
    </source>
</reference>
<dbReference type="EMBL" id="QROE01000008">
    <property type="protein sequence ID" value="RHK92869.1"/>
    <property type="molecule type" value="Genomic_DNA"/>
</dbReference>
<dbReference type="InterPro" id="IPR004518">
    <property type="entry name" value="MazG-like_dom"/>
</dbReference>
<dbReference type="Proteomes" id="UP000284024">
    <property type="component" value="Unassembled WGS sequence"/>
</dbReference>
<dbReference type="Proteomes" id="UP000284267">
    <property type="component" value="Unassembled WGS sequence"/>
</dbReference>
<evidence type="ECO:0000313" key="11">
    <source>
        <dbReference type="Proteomes" id="UP000095413"/>
    </source>
</evidence>
<dbReference type="EMBL" id="QRZI01000006">
    <property type="protein sequence ID" value="RGV63467.1"/>
    <property type="molecule type" value="Genomic_DNA"/>
</dbReference>